<comment type="caution">
    <text evidence="1">The sequence shown here is derived from an EMBL/GenBank/DDBJ whole genome shotgun (WGS) entry which is preliminary data.</text>
</comment>
<reference evidence="2" key="1">
    <citation type="journal article" date="2019" name="Int. J. Syst. Evol. Microbiol.">
        <title>The Global Catalogue of Microorganisms (GCM) 10K type strain sequencing project: providing services to taxonomists for standard genome sequencing and annotation.</title>
        <authorList>
            <consortium name="The Broad Institute Genomics Platform"/>
            <consortium name="The Broad Institute Genome Sequencing Center for Infectious Disease"/>
            <person name="Wu L."/>
            <person name="Ma J."/>
        </authorList>
    </citation>
    <scope>NUCLEOTIDE SEQUENCE [LARGE SCALE GENOMIC DNA]</scope>
    <source>
        <strain evidence="2">JCM 17543</strain>
    </source>
</reference>
<organism evidence="1 2">
    <name type="scientific">Sphingomonas limnosediminicola</name>
    <dbReference type="NCBI Taxonomy" id="940133"/>
    <lineage>
        <taxon>Bacteria</taxon>
        <taxon>Pseudomonadati</taxon>
        <taxon>Pseudomonadota</taxon>
        <taxon>Alphaproteobacteria</taxon>
        <taxon>Sphingomonadales</taxon>
        <taxon>Sphingomonadaceae</taxon>
        <taxon>Sphingomonas</taxon>
    </lineage>
</organism>
<sequence>MTQRSIEAPPLEDVLLDFATSEDPLPARLDRFVTLFPSYEHEIRALASEVSQLERTPMPARLQPEEAVMAATHGELLAASFSRVRAEAGTDVLAAVSAPELRKLAKKIDLPVQLLEKLKQRLIDVTTIPSGFVAWLAECMNVAEADLAFSLRQPAPAGVSPHFRLDGASGDTPQSFKDALATSALSDDQRARMEGFLSGSAAD</sequence>
<proteinExistence type="predicted"/>
<dbReference type="Proteomes" id="UP001500827">
    <property type="component" value="Unassembled WGS sequence"/>
</dbReference>
<protein>
    <submittedName>
        <fullName evidence="1">Uncharacterized protein</fullName>
    </submittedName>
</protein>
<dbReference type="RefSeq" id="WP_344698872.1">
    <property type="nucleotide sequence ID" value="NZ_BAABBM010000001.1"/>
</dbReference>
<dbReference type="EMBL" id="BAABBM010000001">
    <property type="protein sequence ID" value="GAA3895419.1"/>
    <property type="molecule type" value="Genomic_DNA"/>
</dbReference>
<name>A0ABP7L5N4_9SPHN</name>
<accession>A0ABP7L5N4</accession>
<gene>
    <name evidence="1" type="ORF">GCM10022276_13110</name>
</gene>
<evidence type="ECO:0000313" key="2">
    <source>
        <dbReference type="Proteomes" id="UP001500827"/>
    </source>
</evidence>
<keyword evidence="2" id="KW-1185">Reference proteome</keyword>
<evidence type="ECO:0000313" key="1">
    <source>
        <dbReference type="EMBL" id="GAA3895419.1"/>
    </source>
</evidence>